<organism evidence="1 2">
    <name type="scientific">Sphingobacterium olei</name>
    <dbReference type="NCBI Taxonomy" id="2571155"/>
    <lineage>
        <taxon>Bacteria</taxon>
        <taxon>Pseudomonadati</taxon>
        <taxon>Bacteroidota</taxon>
        <taxon>Sphingobacteriia</taxon>
        <taxon>Sphingobacteriales</taxon>
        <taxon>Sphingobacteriaceae</taxon>
        <taxon>Sphingobacterium</taxon>
    </lineage>
</organism>
<evidence type="ECO:0000313" key="2">
    <source>
        <dbReference type="Proteomes" id="UP000306808"/>
    </source>
</evidence>
<dbReference type="AlphaFoldDB" id="A0A4U0NHX1"/>
<dbReference type="Pfam" id="PF14091">
    <property type="entry name" value="DUF4269"/>
    <property type="match status" value="1"/>
</dbReference>
<comment type="caution">
    <text evidence="1">The sequence shown here is derived from an EMBL/GenBank/DDBJ whole genome shotgun (WGS) entry which is preliminary data.</text>
</comment>
<evidence type="ECO:0000313" key="1">
    <source>
        <dbReference type="EMBL" id="TJZ53816.1"/>
    </source>
</evidence>
<dbReference type="InterPro" id="IPR025365">
    <property type="entry name" value="DUF4269"/>
</dbReference>
<proteinExistence type="predicted"/>
<protein>
    <submittedName>
        <fullName evidence="1">DUF4269 domain-containing protein</fullName>
    </submittedName>
</protein>
<gene>
    <name evidence="1" type="ORF">FAZ15_17520</name>
</gene>
<sequence>MAINFDKIEYLQYGNNRQRQAYSTLTNNKVMLKLEHFDPILVGTIPINIDIENSDLDIICCFTNKQEFQKSLITNFSDERNFTIGEQQSIDTLAIVANFVVDNFEIEIFGQSIPTKQQFAYRHLIVEHNLLNKHGEKFRQEIIKLKRQGHKTEPAFGLALGLTGDPYTELLKFEATDKSPNR</sequence>
<keyword evidence="2" id="KW-1185">Reference proteome</keyword>
<dbReference type="RefSeq" id="WP_136902606.1">
    <property type="nucleotide sequence ID" value="NZ_SUME01000007.1"/>
</dbReference>
<dbReference type="EMBL" id="SUME01000007">
    <property type="protein sequence ID" value="TJZ53816.1"/>
    <property type="molecule type" value="Genomic_DNA"/>
</dbReference>
<name>A0A4U0NHX1_9SPHI</name>
<dbReference type="OrthoDB" id="6402248at2"/>
<dbReference type="Proteomes" id="UP000306808">
    <property type="component" value="Unassembled WGS sequence"/>
</dbReference>
<accession>A0A4U0NHX1</accession>
<reference evidence="1 2" key="1">
    <citation type="submission" date="2019-04" db="EMBL/GenBank/DDBJ databases">
        <title>Sphingobacterium olei sp. nov., isolated from oil-contaminated soil.</title>
        <authorList>
            <person name="Liu B."/>
        </authorList>
    </citation>
    <scope>NUCLEOTIDE SEQUENCE [LARGE SCALE GENOMIC DNA]</scope>
    <source>
        <strain evidence="1 2">HAL-9</strain>
    </source>
</reference>